<dbReference type="GO" id="GO:0007015">
    <property type="term" value="P:actin filament organization"/>
    <property type="evidence" value="ECO:0007669"/>
    <property type="project" value="TreeGrafter"/>
</dbReference>
<evidence type="ECO:0000313" key="4">
    <source>
        <dbReference type="EnsemblMetazoa" id="G18072.1:cds"/>
    </source>
</evidence>
<evidence type="ECO:0000256" key="2">
    <source>
        <dbReference type="PROSITE-ProRule" id="PRU00192"/>
    </source>
</evidence>
<evidence type="ECO:0000313" key="5">
    <source>
        <dbReference type="Proteomes" id="UP000005408"/>
    </source>
</evidence>
<dbReference type="Gene3D" id="2.30.30.40">
    <property type="entry name" value="SH3 Domains"/>
    <property type="match status" value="1"/>
</dbReference>
<dbReference type="SMART" id="SM00326">
    <property type="entry name" value="SH3"/>
    <property type="match status" value="1"/>
</dbReference>
<dbReference type="EnsemblMetazoa" id="G18072.1">
    <property type="protein sequence ID" value="G18072.1:cds"/>
    <property type="gene ID" value="G18072"/>
</dbReference>
<dbReference type="PANTHER" id="PTHR14167:SF92">
    <property type="entry name" value="CIN85 AND CD2AP RELATED, ISOFORM J"/>
    <property type="match status" value="1"/>
</dbReference>
<evidence type="ECO:0000259" key="3">
    <source>
        <dbReference type="PROSITE" id="PS50002"/>
    </source>
</evidence>
<name>A0A8W8JE67_MAGGI</name>
<protein>
    <recommendedName>
        <fullName evidence="3">SH3 domain-containing protein</fullName>
    </recommendedName>
</protein>
<evidence type="ECO:0000256" key="1">
    <source>
        <dbReference type="ARBA" id="ARBA00022443"/>
    </source>
</evidence>
<dbReference type="AlphaFoldDB" id="A0A8W8JE67"/>
<keyword evidence="5" id="KW-1185">Reference proteome</keyword>
<reference evidence="4" key="1">
    <citation type="submission" date="2022-08" db="UniProtKB">
        <authorList>
            <consortium name="EnsemblMetazoa"/>
        </authorList>
    </citation>
    <scope>IDENTIFICATION</scope>
    <source>
        <strain evidence="4">05x7-T-G4-1.051#20</strain>
    </source>
</reference>
<dbReference type="InterPro" id="IPR050384">
    <property type="entry name" value="Endophilin_SH3RF"/>
</dbReference>
<organism evidence="4 5">
    <name type="scientific">Magallana gigas</name>
    <name type="common">Pacific oyster</name>
    <name type="synonym">Crassostrea gigas</name>
    <dbReference type="NCBI Taxonomy" id="29159"/>
    <lineage>
        <taxon>Eukaryota</taxon>
        <taxon>Metazoa</taxon>
        <taxon>Spiralia</taxon>
        <taxon>Lophotrochozoa</taxon>
        <taxon>Mollusca</taxon>
        <taxon>Bivalvia</taxon>
        <taxon>Autobranchia</taxon>
        <taxon>Pteriomorphia</taxon>
        <taxon>Ostreida</taxon>
        <taxon>Ostreoidea</taxon>
        <taxon>Ostreidae</taxon>
        <taxon>Magallana</taxon>
    </lineage>
</organism>
<proteinExistence type="predicted"/>
<dbReference type="PANTHER" id="PTHR14167">
    <property type="entry name" value="SH3 DOMAIN-CONTAINING"/>
    <property type="match status" value="1"/>
</dbReference>
<dbReference type="SUPFAM" id="SSF50044">
    <property type="entry name" value="SH3-domain"/>
    <property type="match status" value="1"/>
</dbReference>
<dbReference type="CDD" id="cd11875">
    <property type="entry name" value="SH3_CD2AP-like_3"/>
    <property type="match status" value="1"/>
</dbReference>
<feature type="domain" description="SH3" evidence="3">
    <location>
        <begin position="10"/>
        <end position="71"/>
    </location>
</feature>
<dbReference type="PROSITE" id="PS50002">
    <property type="entry name" value="SH3"/>
    <property type="match status" value="1"/>
</dbReference>
<dbReference type="PRINTS" id="PR00452">
    <property type="entry name" value="SH3DOMAIN"/>
</dbReference>
<sequence length="131" mass="14699">MDYKAYPIAPAVEKAVVRYSYSADNEDELSLKENEIIVILDKELEDAGWWKGELNGKVGVFPDNFVELIPAEEGSQRASSHKVTSVLGHVSLLECLPPLILHLSYTDTQIFSFFATCLPETKETGRIKLRI</sequence>
<dbReference type="GO" id="GO:0016477">
    <property type="term" value="P:cell migration"/>
    <property type="evidence" value="ECO:0007669"/>
    <property type="project" value="TreeGrafter"/>
</dbReference>
<dbReference type="FunFam" id="2.30.30.40:FF:000072">
    <property type="entry name" value="Unconventional Myosin IB"/>
    <property type="match status" value="1"/>
</dbReference>
<dbReference type="InterPro" id="IPR036028">
    <property type="entry name" value="SH3-like_dom_sf"/>
</dbReference>
<dbReference type="Proteomes" id="UP000005408">
    <property type="component" value="Unassembled WGS sequence"/>
</dbReference>
<dbReference type="InterPro" id="IPR001452">
    <property type="entry name" value="SH3_domain"/>
</dbReference>
<keyword evidence="1 2" id="KW-0728">SH3 domain</keyword>
<accession>A0A8W8JE67</accession>
<dbReference type="Pfam" id="PF14604">
    <property type="entry name" value="SH3_9"/>
    <property type="match status" value="1"/>
</dbReference>